<reference evidence="1 2" key="1">
    <citation type="submission" date="2019-11" db="EMBL/GenBank/DDBJ databases">
        <title>Genome sequence of Moorella glycerini DSM11254.</title>
        <authorList>
            <person name="Poehlein A."/>
            <person name="Boeer T."/>
            <person name="Daniel R."/>
        </authorList>
    </citation>
    <scope>NUCLEOTIDE SEQUENCE [LARGE SCALE GENOMIC DNA]</scope>
    <source>
        <strain evidence="1 2">DSM 11254</strain>
    </source>
</reference>
<dbReference type="EMBL" id="CP046244">
    <property type="protein sequence ID" value="QGP92649.1"/>
    <property type="molecule type" value="Genomic_DNA"/>
</dbReference>
<dbReference type="RefSeq" id="WP_156273522.1">
    <property type="nucleotide sequence ID" value="NZ_CP046244.1"/>
</dbReference>
<protein>
    <submittedName>
        <fullName evidence="1">Uncharacterized protein</fullName>
    </submittedName>
</protein>
<dbReference type="AlphaFoldDB" id="A0A6I5ZSF7"/>
<gene>
    <name evidence="1" type="ORF">MGLY_20370</name>
</gene>
<organism evidence="1 2">
    <name type="scientific">Neomoorella glycerini</name>
    <dbReference type="NCBI Taxonomy" id="55779"/>
    <lineage>
        <taxon>Bacteria</taxon>
        <taxon>Bacillati</taxon>
        <taxon>Bacillota</taxon>
        <taxon>Clostridia</taxon>
        <taxon>Neomoorellales</taxon>
        <taxon>Neomoorellaceae</taxon>
        <taxon>Neomoorella</taxon>
    </lineage>
</organism>
<proteinExistence type="predicted"/>
<evidence type="ECO:0000313" key="1">
    <source>
        <dbReference type="EMBL" id="QGP92649.1"/>
    </source>
</evidence>
<sequence>MAGEEIRALCNELRRLGYYEFQIKEIIAGIAGNKKINQLSLEDQEKIKARLVEQINFARKCMQVRR</sequence>
<name>A0A6I5ZSF7_9FIRM</name>
<keyword evidence="2" id="KW-1185">Reference proteome</keyword>
<dbReference type="OrthoDB" id="3035130at2"/>
<dbReference type="Proteomes" id="UP000425916">
    <property type="component" value="Chromosome"/>
</dbReference>
<evidence type="ECO:0000313" key="2">
    <source>
        <dbReference type="Proteomes" id="UP000425916"/>
    </source>
</evidence>
<accession>A0A6I5ZSF7</accession>